<evidence type="ECO:0000313" key="2">
    <source>
        <dbReference type="EMBL" id="KCW83608.1"/>
    </source>
</evidence>
<protein>
    <recommendedName>
        <fullName evidence="1">Lipid-binding serum glycoprotein C-terminal domain-containing protein</fullName>
    </recommendedName>
</protein>
<reference evidence="2" key="1">
    <citation type="submission" date="2013-07" db="EMBL/GenBank/DDBJ databases">
        <title>The genome of Eucalyptus grandis.</title>
        <authorList>
            <person name="Schmutz J."/>
            <person name="Hayes R."/>
            <person name="Myburg A."/>
            <person name="Tuskan G."/>
            <person name="Grattapaglia D."/>
            <person name="Rokhsar D.S."/>
        </authorList>
    </citation>
    <scope>NUCLEOTIDE SEQUENCE</scope>
    <source>
        <tissue evidence="2">Leaf extractions</tissue>
    </source>
</reference>
<evidence type="ECO:0000259" key="1">
    <source>
        <dbReference type="SMART" id="SM00329"/>
    </source>
</evidence>
<feature type="domain" description="Lipid-binding serum glycoprotein C-terminal" evidence="1">
    <location>
        <begin position="1"/>
        <end position="170"/>
    </location>
</feature>
<organism evidence="2">
    <name type="scientific">Eucalyptus grandis</name>
    <name type="common">Flooded gum</name>
    <dbReference type="NCBI Taxonomy" id="71139"/>
    <lineage>
        <taxon>Eukaryota</taxon>
        <taxon>Viridiplantae</taxon>
        <taxon>Streptophyta</taxon>
        <taxon>Embryophyta</taxon>
        <taxon>Tracheophyta</taxon>
        <taxon>Spermatophyta</taxon>
        <taxon>Magnoliopsida</taxon>
        <taxon>eudicotyledons</taxon>
        <taxon>Gunneridae</taxon>
        <taxon>Pentapetalae</taxon>
        <taxon>rosids</taxon>
        <taxon>malvids</taxon>
        <taxon>Myrtales</taxon>
        <taxon>Myrtaceae</taxon>
        <taxon>Myrtoideae</taxon>
        <taxon>Eucalypteae</taxon>
        <taxon>Eucalyptus</taxon>
    </lineage>
</organism>
<dbReference type="PANTHER" id="PTHR46801">
    <property type="entry name" value="OS06G0309200 PROTEIN"/>
    <property type="match status" value="1"/>
</dbReference>
<dbReference type="STRING" id="71139.A0A059CYP2"/>
<accession>A0A059CYP2</accession>
<gene>
    <name evidence="2" type="ORF">EUGRSUZ_B00503</name>
</gene>
<name>A0A059CYP2_EUCGR</name>
<dbReference type="SUPFAM" id="SSF55394">
    <property type="entry name" value="Bactericidal permeability-increasing protein, BPI"/>
    <property type="match status" value="1"/>
</dbReference>
<dbReference type="EMBL" id="KK198754">
    <property type="protein sequence ID" value="KCW83608.1"/>
    <property type="molecule type" value="Genomic_DNA"/>
</dbReference>
<dbReference type="InterPro" id="IPR045897">
    <property type="entry name" value="BPI/LBP_pln"/>
</dbReference>
<dbReference type="Pfam" id="PF02886">
    <property type="entry name" value="LBP_BPI_CETP_C"/>
    <property type="match status" value="1"/>
</dbReference>
<dbReference type="eggNOG" id="KOG4160">
    <property type="taxonomic scope" value="Eukaryota"/>
</dbReference>
<dbReference type="PANTHER" id="PTHR46801:SF6">
    <property type="entry name" value="LIPID-BINDING SERUM GLYCOPROTEIN C-TERMINAL DOMAIN-CONTAINING PROTEIN"/>
    <property type="match status" value="1"/>
</dbReference>
<dbReference type="InterPro" id="IPR017943">
    <property type="entry name" value="Bactericidal_perm-incr_a/b_dom"/>
</dbReference>
<dbReference type="AlphaFoldDB" id="A0A059CYP2"/>
<dbReference type="Gene3D" id="3.15.20.10">
    <property type="entry name" value="Bactericidal permeability-increasing protein, domain 2"/>
    <property type="match status" value="1"/>
</dbReference>
<dbReference type="SMART" id="SM00329">
    <property type="entry name" value="BPI2"/>
    <property type="match status" value="1"/>
</dbReference>
<proteinExistence type="predicted"/>
<dbReference type="Gramene" id="KCW83608">
    <property type="protein sequence ID" value="KCW83608"/>
    <property type="gene ID" value="EUGRSUZ_B00503"/>
</dbReference>
<dbReference type="GO" id="GO:0008289">
    <property type="term" value="F:lipid binding"/>
    <property type="evidence" value="ECO:0007669"/>
    <property type="project" value="InterPro"/>
</dbReference>
<dbReference type="InterPro" id="IPR001124">
    <property type="entry name" value="Lipid-bd_serum_glycop_C"/>
</dbReference>
<sequence length="179" mass="19913">MHWTVDEVPDQSLLNTAERRFLIPQLYKKYPNDHIDLNISLSSPEIRISENNIDATVYAELIIDVLEVGEVIPVACISLVIRGSGSVKILQNNLAGSVKLNNFAMSLKWSNIGNLRIYLIKPVIWTLIEMVFLPYVNAHLAKGFPLPIIHGFTLQDTDIVCSASTITVCSDVSYAEGET</sequence>
<dbReference type="InParanoid" id="A0A059CYP2"/>